<dbReference type="Pfam" id="PF01933">
    <property type="entry name" value="CofD"/>
    <property type="match status" value="1"/>
</dbReference>
<dbReference type="EMBL" id="CP000527">
    <property type="protein sequence ID" value="ABM28923.1"/>
    <property type="molecule type" value="Genomic_DNA"/>
</dbReference>
<dbReference type="GO" id="GO:0043743">
    <property type="term" value="F:LPPG:FO 2-phospho-L-lactate transferase activity"/>
    <property type="evidence" value="ECO:0007669"/>
    <property type="project" value="InterPro"/>
</dbReference>
<evidence type="ECO:0008006" key="3">
    <source>
        <dbReference type="Google" id="ProtNLM"/>
    </source>
</evidence>
<dbReference type="KEGG" id="dvl:Dvul_1907"/>
<accession>A0A0H3A9R4</accession>
<name>A0A0H3A9R4_NITV4</name>
<dbReference type="PANTHER" id="PTHR31240">
    <property type="entry name" value="MATERNAL EFFECT EMBRYO ARREST 18"/>
    <property type="match status" value="1"/>
</dbReference>
<dbReference type="InterPro" id="IPR038136">
    <property type="entry name" value="CofD-like_dom_sf"/>
</dbReference>
<dbReference type="AlphaFoldDB" id="A0A0H3A9R4"/>
<dbReference type="CDD" id="cd07187">
    <property type="entry name" value="YvcK_like"/>
    <property type="match status" value="1"/>
</dbReference>
<protein>
    <recommendedName>
        <fullName evidence="3">GAK system CofD-like protein</fullName>
    </recommendedName>
</protein>
<evidence type="ECO:0000313" key="2">
    <source>
        <dbReference type="Proteomes" id="UP000009173"/>
    </source>
</evidence>
<dbReference type="HOGENOM" id="CLU_044041_0_1_7"/>
<dbReference type="InterPro" id="IPR027591">
    <property type="entry name" value="CofD-rel_GAK"/>
</dbReference>
<dbReference type="PANTHER" id="PTHR31240:SF0">
    <property type="entry name" value="MATERNAL EFFECT EMBRYO ARREST 18"/>
    <property type="match status" value="1"/>
</dbReference>
<dbReference type="RefSeq" id="WP_011792536.1">
    <property type="nucleotide sequence ID" value="NC_008751.1"/>
</dbReference>
<proteinExistence type="predicted"/>
<sequence>MPFPSIPHPFESDETPPELGPRLLFFTGGTALRGLSRELIDHTHNSVHLVTPFDSGGSSAMLRSCIAMPAVGDLRNRLLALADRRVVPSSVLDICNMRLPRDGDRQALLQTLYGMASARDAVWRGVPRVFGEALRVHLRYFLEQMPEAFDPRGASLGNLIMAGGFLHHGRRLEPVLLFLSRLLRVRGVVLPTVHEDLHLMAELADGSVIVGQHRITGKDAPAIASPIRRLAITRRLPAAGAETVEEYRSPLSPLAATYIATADLICYPMGSFWTSVVANLLPVGVGGCVAQADCPKVYIPNVGDDPEQLGMSVAAAVAVLLATLRRDAGSDAPASQLLQSVLVDTRSGEYRGGLDAEGIRAQGVTIIDRPLIDDGASAHAPKLVAQALFELAARKDDGMA</sequence>
<organism evidence="1 2">
    <name type="scientific">Nitratidesulfovibrio vulgaris (strain DP4)</name>
    <name type="common">Desulfovibrio vulgaris</name>
    <dbReference type="NCBI Taxonomy" id="391774"/>
    <lineage>
        <taxon>Bacteria</taxon>
        <taxon>Pseudomonadati</taxon>
        <taxon>Thermodesulfobacteriota</taxon>
        <taxon>Desulfovibrionia</taxon>
        <taxon>Desulfovibrionales</taxon>
        <taxon>Desulfovibrionaceae</taxon>
        <taxon>Nitratidesulfovibrio</taxon>
    </lineage>
</organism>
<reference evidence="2" key="1">
    <citation type="journal article" date="2009" name="Environ. Microbiol.">
        <title>Contribution of mobile genetic elements to Desulfovibrio vulgaris genome plasticity.</title>
        <authorList>
            <person name="Walker C.B."/>
            <person name="Stolyar S."/>
            <person name="Chivian D."/>
            <person name="Pinel N."/>
            <person name="Gabster J.A."/>
            <person name="Dehal P.S."/>
            <person name="He Z."/>
            <person name="Yang Z.K."/>
            <person name="Yen H.C."/>
            <person name="Zhou J."/>
            <person name="Wall J.D."/>
            <person name="Hazen T.C."/>
            <person name="Arkin A.P."/>
            <person name="Stahl D.A."/>
        </authorList>
    </citation>
    <scope>NUCLEOTIDE SEQUENCE [LARGE SCALE GENOMIC DNA]</scope>
    <source>
        <strain evidence="2">DP4</strain>
    </source>
</reference>
<dbReference type="Gene3D" id="3.40.50.10680">
    <property type="entry name" value="CofD-like domains"/>
    <property type="match status" value="1"/>
</dbReference>
<dbReference type="NCBIfam" id="TIGR04357">
    <property type="entry name" value="CofD_rel_GAK"/>
    <property type="match status" value="1"/>
</dbReference>
<gene>
    <name evidence="1" type="ordered locus">Dvul_1907</name>
</gene>
<dbReference type="SUPFAM" id="SSF142338">
    <property type="entry name" value="CofD-like"/>
    <property type="match status" value="1"/>
</dbReference>
<dbReference type="Proteomes" id="UP000009173">
    <property type="component" value="Chromosome"/>
</dbReference>
<dbReference type="InterPro" id="IPR002882">
    <property type="entry name" value="CofD"/>
</dbReference>
<evidence type="ECO:0000313" key="1">
    <source>
        <dbReference type="EMBL" id="ABM28923.1"/>
    </source>
</evidence>